<name>A0A939DFU2_9GAMM</name>
<sequence length="294" mass="33211">MSFLALARPSKALFRYIRLEGADKFFHTWGNPLRQAMLGSVQFVIEKQTHLKSLGLHPQKPLETIARSTVSLVTDGFYEKIRAGQIRVAKNSEIVRLYANQAELSNGKTIPADIIVCGTGWRQVCPFLDPDIMANVTDEQGNFRLYRSMLPIGVPRLAFNGYNSSFFSQLNCEVGALWLADYLNGDVSLPAIGEQHRYADERLAWMEARTDGKHSKGTNIIPFSIHHIDELLNDMGMNLGAATRFKQWFGALDPRDYAGILPRLQEKHRRHIVGREQNDRATAPLSAFQERAIQ</sequence>
<evidence type="ECO:0000313" key="6">
    <source>
        <dbReference type="Proteomes" id="UP000664303"/>
    </source>
</evidence>
<keyword evidence="6" id="KW-1185">Reference proteome</keyword>
<accession>A0A939DFU2</accession>
<keyword evidence="3" id="KW-0560">Oxidoreductase</keyword>
<evidence type="ECO:0008006" key="7">
    <source>
        <dbReference type="Google" id="ProtNLM"/>
    </source>
</evidence>
<evidence type="ECO:0000256" key="3">
    <source>
        <dbReference type="ARBA" id="ARBA00023002"/>
    </source>
</evidence>
<feature type="region of interest" description="Disordered" evidence="4">
    <location>
        <begin position="274"/>
        <end position="294"/>
    </location>
</feature>
<keyword evidence="2" id="KW-0274">FAD</keyword>
<evidence type="ECO:0000256" key="1">
    <source>
        <dbReference type="ARBA" id="ARBA00022630"/>
    </source>
</evidence>
<dbReference type="InterPro" id="IPR050346">
    <property type="entry name" value="FMO-like"/>
</dbReference>
<dbReference type="RefSeq" id="WP_206560839.1">
    <property type="nucleotide sequence ID" value="NZ_JAFKCZ010000008.1"/>
</dbReference>
<dbReference type="Gene3D" id="3.50.50.60">
    <property type="entry name" value="FAD/NAD(P)-binding domain"/>
    <property type="match status" value="1"/>
</dbReference>
<comment type="caution">
    <text evidence="5">The sequence shown here is derived from an EMBL/GenBank/DDBJ whole genome shotgun (WGS) entry which is preliminary data.</text>
</comment>
<dbReference type="GO" id="GO:0016491">
    <property type="term" value="F:oxidoreductase activity"/>
    <property type="evidence" value="ECO:0007669"/>
    <property type="project" value="UniProtKB-KW"/>
</dbReference>
<organism evidence="5 6">
    <name type="scientific">Parahaliea mediterranea</name>
    <dbReference type="NCBI Taxonomy" id="651086"/>
    <lineage>
        <taxon>Bacteria</taxon>
        <taxon>Pseudomonadati</taxon>
        <taxon>Pseudomonadota</taxon>
        <taxon>Gammaproteobacteria</taxon>
        <taxon>Cellvibrionales</taxon>
        <taxon>Halieaceae</taxon>
        <taxon>Parahaliea</taxon>
    </lineage>
</organism>
<dbReference type="InterPro" id="IPR036188">
    <property type="entry name" value="FAD/NAD-bd_sf"/>
</dbReference>
<keyword evidence="1" id="KW-0285">Flavoprotein</keyword>
<evidence type="ECO:0000313" key="5">
    <source>
        <dbReference type="EMBL" id="MBN7797391.1"/>
    </source>
</evidence>
<dbReference type="PANTHER" id="PTHR23023">
    <property type="entry name" value="DIMETHYLANILINE MONOOXYGENASE"/>
    <property type="match status" value="1"/>
</dbReference>
<proteinExistence type="predicted"/>
<protein>
    <recommendedName>
        <fullName evidence="7">SidA/IucD/PvdA family monooxygenase</fullName>
    </recommendedName>
</protein>
<dbReference type="AlphaFoldDB" id="A0A939DFU2"/>
<reference evidence="5" key="1">
    <citation type="submission" date="2021-02" db="EMBL/GenBank/DDBJ databases">
        <title>PHA producing bacteria isolated from coastal sediment in Guangdong, Shenzhen.</title>
        <authorList>
            <person name="Zheng W."/>
            <person name="Yu S."/>
            <person name="Huang Y."/>
        </authorList>
    </citation>
    <scope>NUCLEOTIDE SEQUENCE</scope>
    <source>
        <strain evidence="5">TN14-10</strain>
    </source>
</reference>
<dbReference type="EMBL" id="JAFKCZ010000008">
    <property type="protein sequence ID" value="MBN7797391.1"/>
    <property type="molecule type" value="Genomic_DNA"/>
</dbReference>
<evidence type="ECO:0000256" key="2">
    <source>
        <dbReference type="ARBA" id="ARBA00022827"/>
    </source>
</evidence>
<gene>
    <name evidence="5" type="ORF">JYP50_12355</name>
</gene>
<dbReference type="SUPFAM" id="SSF51905">
    <property type="entry name" value="FAD/NAD(P)-binding domain"/>
    <property type="match status" value="1"/>
</dbReference>
<dbReference type="Proteomes" id="UP000664303">
    <property type="component" value="Unassembled WGS sequence"/>
</dbReference>
<evidence type="ECO:0000256" key="4">
    <source>
        <dbReference type="SAM" id="MobiDB-lite"/>
    </source>
</evidence>